<dbReference type="Proteomes" id="UP001148662">
    <property type="component" value="Unassembled WGS sequence"/>
</dbReference>
<dbReference type="EMBL" id="JANHOG010001675">
    <property type="protein sequence ID" value="KAJ3533323.1"/>
    <property type="molecule type" value="Genomic_DNA"/>
</dbReference>
<keyword evidence="2" id="KW-1185">Reference proteome</keyword>
<accession>A0ACC1S6S7</accession>
<sequence length="102" mass="11417">MFLSGMAKVTVFTVQATRTYNFVAGDLMIIPRNCGHYMENIGGETVEMLEIFKSPKFDEFSLNQWLAVTPPHLVQAHLNVSEEFTQALDKGKTPIRDGTVVP</sequence>
<organism evidence="1 2">
    <name type="scientific">Phlebia brevispora</name>
    <dbReference type="NCBI Taxonomy" id="194682"/>
    <lineage>
        <taxon>Eukaryota</taxon>
        <taxon>Fungi</taxon>
        <taxon>Dikarya</taxon>
        <taxon>Basidiomycota</taxon>
        <taxon>Agaricomycotina</taxon>
        <taxon>Agaricomycetes</taxon>
        <taxon>Polyporales</taxon>
        <taxon>Meruliaceae</taxon>
        <taxon>Phlebia</taxon>
    </lineage>
</organism>
<reference evidence="1" key="1">
    <citation type="submission" date="2022-07" db="EMBL/GenBank/DDBJ databases">
        <title>Genome Sequence of Phlebia brevispora.</title>
        <authorList>
            <person name="Buettner E."/>
        </authorList>
    </citation>
    <scope>NUCLEOTIDE SEQUENCE</scope>
    <source>
        <strain evidence="1">MPL23</strain>
    </source>
</reference>
<name>A0ACC1S6S7_9APHY</name>
<gene>
    <name evidence="1" type="ORF">NM688_g7302</name>
</gene>
<evidence type="ECO:0000313" key="2">
    <source>
        <dbReference type="Proteomes" id="UP001148662"/>
    </source>
</evidence>
<evidence type="ECO:0000313" key="1">
    <source>
        <dbReference type="EMBL" id="KAJ3533323.1"/>
    </source>
</evidence>
<comment type="caution">
    <text evidence="1">The sequence shown here is derived from an EMBL/GenBank/DDBJ whole genome shotgun (WGS) entry which is preliminary data.</text>
</comment>
<proteinExistence type="predicted"/>
<protein>
    <submittedName>
        <fullName evidence="1">Uncharacterized protein</fullName>
    </submittedName>
</protein>